<evidence type="ECO:0000256" key="9">
    <source>
        <dbReference type="ARBA" id="ARBA00023136"/>
    </source>
</evidence>
<keyword evidence="9 10" id="KW-0472">Membrane</keyword>
<dbReference type="EMBL" id="CACVBS010000029">
    <property type="protein sequence ID" value="CAA7260318.1"/>
    <property type="molecule type" value="Genomic_DNA"/>
</dbReference>
<dbReference type="PANTHER" id="PTHR24089">
    <property type="entry name" value="SOLUTE CARRIER FAMILY 25"/>
    <property type="match status" value="1"/>
</dbReference>
<evidence type="ECO:0000256" key="1">
    <source>
        <dbReference type="ARBA" id="ARBA00004448"/>
    </source>
</evidence>
<comment type="similarity">
    <text evidence="2 11">Belongs to the mitochondrial carrier (TC 2.A.29) family.</text>
</comment>
<evidence type="ECO:0000256" key="3">
    <source>
        <dbReference type="ARBA" id="ARBA00022448"/>
    </source>
</evidence>
<reference evidence="12 13" key="1">
    <citation type="submission" date="2020-01" db="EMBL/GenBank/DDBJ databases">
        <authorList>
            <person name="Gupta K D."/>
        </authorList>
    </citation>
    <scope>NUCLEOTIDE SEQUENCE [LARGE SCALE GENOMIC DNA]</scope>
</reference>
<dbReference type="SUPFAM" id="SSF103506">
    <property type="entry name" value="Mitochondrial carrier"/>
    <property type="match status" value="1"/>
</dbReference>
<evidence type="ECO:0000256" key="2">
    <source>
        <dbReference type="ARBA" id="ARBA00006375"/>
    </source>
</evidence>
<evidence type="ECO:0000256" key="5">
    <source>
        <dbReference type="ARBA" id="ARBA00022737"/>
    </source>
</evidence>
<feature type="repeat" description="Solcar" evidence="10">
    <location>
        <begin position="217"/>
        <end position="307"/>
    </location>
</feature>
<keyword evidence="4 10" id="KW-0812">Transmembrane</keyword>
<evidence type="ECO:0000256" key="11">
    <source>
        <dbReference type="RuleBase" id="RU000488"/>
    </source>
</evidence>
<name>A0A8S0WW89_CYCAE</name>
<dbReference type="Pfam" id="PF00153">
    <property type="entry name" value="Mito_carr"/>
    <property type="match status" value="3"/>
</dbReference>
<dbReference type="GO" id="GO:0055085">
    <property type="term" value="P:transmembrane transport"/>
    <property type="evidence" value="ECO:0007669"/>
    <property type="project" value="InterPro"/>
</dbReference>
<proteinExistence type="inferred from homology"/>
<keyword evidence="13" id="KW-1185">Reference proteome</keyword>
<feature type="repeat" description="Solcar" evidence="10">
    <location>
        <begin position="111"/>
        <end position="204"/>
    </location>
</feature>
<accession>A0A8S0WW89</accession>
<keyword evidence="6" id="KW-0999">Mitochondrion inner membrane</keyword>
<dbReference type="InterPro" id="IPR018108">
    <property type="entry name" value="MCP_transmembrane"/>
</dbReference>
<comment type="subcellular location">
    <subcellularLocation>
        <location evidence="1">Mitochondrion inner membrane</location>
        <topology evidence="1">Multi-pass membrane protein</topology>
    </subcellularLocation>
</comment>
<evidence type="ECO:0000313" key="12">
    <source>
        <dbReference type="EMBL" id="CAA7260318.1"/>
    </source>
</evidence>
<evidence type="ECO:0000256" key="6">
    <source>
        <dbReference type="ARBA" id="ARBA00022792"/>
    </source>
</evidence>
<evidence type="ECO:0000256" key="8">
    <source>
        <dbReference type="ARBA" id="ARBA00023128"/>
    </source>
</evidence>
<gene>
    <name evidence="12" type="ORF">AAE3_LOCUS2600</name>
</gene>
<organism evidence="12 13">
    <name type="scientific">Cyclocybe aegerita</name>
    <name type="common">Black poplar mushroom</name>
    <name type="synonym">Agrocybe aegerita</name>
    <dbReference type="NCBI Taxonomy" id="1973307"/>
    <lineage>
        <taxon>Eukaryota</taxon>
        <taxon>Fungi</taxon>
        <taxon>Dikarya</taxon>
        <taxon>Basidiomycota</taxon>
        <taxon>Agaricomycotina</taxon>
        <taxon>Agaricomycetes</taxon>
        <taxon>Agaricomycetidae</taxon>
        <taxon>Agaricales</taxon>
        <taxon>Agaricineae</taxon>
        <taxon>Bolbitiaceae</taxon>
        <taxon>Cyclocybe</taxon>
    </lineage>
</organism>
<dbReference type="PRINTS" id="PR00928">
    <property type="entry name" value="GRAVESDC"/>
</dbReference>
<evidence type="ECO:0000313" key="13">
    <source>
        <dbReference type="Proteomes" id="UP000467700"/>
    </source>
</evidence>
<dbReference type="Proteomes" id="UP000467700">
    <property type="component" value="Unassembled WGS sequence"/>
</dbReference>
<keyword evidence="3 11" id="KW-0813">Transport</keyword>
<dbReference type="InterPro" id="IPR002067">
    <property type="entry name" value="MCP"/>
</dbReference>
<dbReference type="OrthoDB" id="270584at2759"/>
<dbReference type="InterPro" id="IPR023395">
    <property type="entry name" value="MCP_dom_sf"/>
</dbReference>
<evidence type="ECO:0000256" key="10">
    <source>
        <dbReference type="PROSITE-ProRule" id="PRU00282"/>
    </source>
</evidence>
<dbReference type="PROSITE" id="PS50920">
    <property type="entry name" value="SOLCAR"/>
    <property type="match status" value="3"/>
</dbReference>
<evidence type="ECO:0008006" key="14">
    <source>
        <dbReference type="Google" id="ProtNLM"/>
    </source>
</evidence>
<keyword evidence="8" id="KW-0496">Mitochondrion</keyword>
<evidence type="ECO:0000256" key="4">
    <source>
        <dbReference type="ARBA" id="ARBA00022692"/>
    </source>
</evidence>
<dbReference type="Gene3D" id="1.50.40.10">
    <property type="entry name" value="Mitochondrial carrier domain"/>
    <property type="match status" value="1"/>
</dbReference>
<keyword evidence="5" id="KW-0677">Repeat</keyword>
<sequence>MAESPSKKRQASFYMHSMLAGGIAGGVAKTAVAPLDRIKILFQTHHHEYKQFSGDWRGVYHGLRHIIHSQGFLALYRGNSLTLARAVPHAALGYTVYDTVSQIMMPTPPDQTPFRRMVAGSIAGVSVLPITYPFELARVRMAITTQRLAGRPSISQVFRHIYNEKPLLTPGGMANFYRGFAVTLAGTIPYRGGIFLAWETLNQYSNRHLSARFRERHRHKLHLLIGAIAGTSAQIITYPLEVIRRIQQAGGHGLSNSNQPLGVCHTMSTIWRLNGWRGYYVGLGIGLIKQVPMHSISLSVWQAAKTVLGI</sequence>
<keyword evidence="7" id="KW-1133">Transmembrane helix</keyword>
<dbReference type="GO" id="GO:0005743">
    <property type="term" value="C:mitochondrial inner membrane"/>
    <property type="evidence" value="ECO:0007669"/>
    <property type="project" value="UniProtKB-SubCell"/>
</dbReference>
<comment type="caution">
    <text evidence="12">The sequence shown here is derived from an EMBL/GenBank/DDBJ whole genome shotgun (WGS) entry which is preliminary data.</text>
</comment>
<evidence type="ECO:0000256" key="7">
    <source>
        <dbReference type="ARBA" id="ARBA00022989"/>
    </source>
</evidence>
<feature type="repeat" description="Solcar" evidence="10">
    <location>
        <begin position="12"/>
        <end position="103"/>
    </location>
</feature>
<protein>
    <recommendedName>
        <fullName evidence="14">Mitochondrial carrier protein</fullName>
    </recommendedName>
</protein>
<dbReference type="InterPro" id="IPR002167">
    <property type="entry name" value="GDC-like"/>
</dbReference>
<dbReference type="AlphaFoldDB" id="A0A8S0WW89"/>
<dbReference type="PRINTS" id="PR00926">
    <property type="entry name" value="MITOCARRIER"/>
</dbReference>